<accession>A0A430APF8</accession>
<dbReference type="Pfam" id="PF14205">
    <property type="entry name" value="Cys_rich_KTR"/>
    <property type="match status" value="1"/>
</dbReference>
<gene>
    <name evidence="1" type="ORF">CBF29_10840</name>
</gene>
<evidence type="ECO:0000313" key="2">
    <source>
        <dbReference type="Proteomes" id="UP000287605"/>
    </source>
</evidence>
<evidence type="ECO:0000313" key="1">
    <source>
        <dbReference type="EMBL" id="RSU09863.1"/>
    </source>
</evidence>
<sequence length="59" mass="7048">MTWLYCPTCQNKTRNKIRLDTELKNFPLYCPKCKRENLICLKKLKLTVMKEPDAKTQSQ</sequence>
<dbReference type="AlphaFoldDB" id="A0A430APF8"/>
<proteinExistence type="predicted"/>
<dbReference type="InterPro" id="IPR025957">
    <property type="entry name" value="Cys_rich_KTR"/>
</dbReference>
<keyword evidence="2" id="KW-1185">Reference proteome</keyword>
<reference evidence="1 2" key="1">
    <citation type="submission" date="2017-05" db="EMBL/GenBank/DDBJ databases">
        <title>Vagococcus spp. assemblies.</title>
        <authorList>
            <person name="Gulvik C.A."/>
        </authorList>
    </citation>
    <scope>NUCLEOTIDE SEQUENCE [LARGE SCALE GENOMIC DNA]</scope>
    <source>
        <strain evidence="1 2">CCUG 51432</strain>
    </source>
</reference>
<protein>
    <submittedName>
        <fullName evidence="1">Conjugal transfer protein</fullName>
    </submittedName>
</protein>
<name>A0A430APF8_9ENTE</name>
<comment type="caution">
    <text evidence="1">The sequence shown here is derived from an EMBL/GenBank/DDBJ whole genome shotgun (WGS) entry which is preliminary data.</text>
</comment>
<dbReference type="RefSeq" id="WP_126809753.1">
    <property type="nucleotide sequence ID" value="NZ_NGKA01000018.1"/>
</dbReference>
<dbReference type="EMBL" id="NGKA01000018">
    <property type="protein sequence ID" value="RSU09863.1"/>
    <property type="molecule type" value="Genomic_DNA"/>
</dbReference>
<dbReference type="Proteomes" id="UP000287605">
    <property type="component" value="Unassembled WGS sequence"/>
</dbReference>
<dbReference type="OrthoDB" id="9804828at2"/>
<organism evidence="1 2">
    <name type="scientific">Vagococcus elongatus</name>
    <dbReference type="NCBI Taxonomy" id="180344"/>
    <lineage>
        <taxon>Bacteria</taxon>
        <taxon>Bacillati</taxon>
        <taxon>Bacillota</taxon>
        <taxon>Bacilli</taxon>
        <taxon>Lactobacillales</taxon>
        <taxon>Enterococcaceae</taxon>
        <taxon>Vagococcus</taxon>
    </lineage>
</organism>